<dbReference type="PANTHER" id="PTHR30501:SF2">
    <property type="entry name" value="UPF0597 PROTEIN YHAM"/>
    <property type="match status" value="1"/>
</dbReference>
<dbReference type="PANTHER" id="PTHR30501">
    <property type="entry name" value="UPF0597 PROTEIN YHAM"/>
    <property type="match status" value="1"/>
</dbReference>
<dbReference type="InterPro" id="IPR005130">
    <property type="entry name" value="Ser_deHydtase-like_asu"/>
</dbReference>
<dbReference type="Proteomes" id="UP000824073">
    <property type="component" value="Unassembled WGS sequence"/>
</dbReference>
<dbReference type="InterPro" id="IPR021144">
    <property type="entry name" value="UPF0597"/>
</dbReference>
<feature type="domain" description="Serine dehydratase-like alpha subunit" evidence="2">
    <location>
        <begin position="83"/>
        <end position="415"/>
    </location>
</feature>
<accession>A0A9D1LMF3</accession>
<dbReference type="AlphaFoldDB" id="A0A9D1LMF3"/>
<dbReference type="GO" id="GO:0080146">
    <property type="term" value="F:L-cysteine desulfhydrase activity"/>
    <property type="evidence" value="ECO:0007669"/>
    <property type="project" value="TreeGrafter"/>
</dbReference>
<gene>
    <name evidence="3" type="ORF">IAB67_09635</name>
</gene>
<protein>
    <recommendedName>
        <fullName evidence="1">UPF0597 protein IAB67_09635</fullName>
    </recommendedName>
</protein>
<reference evidence="3" key="2">
    <citation type="journal article" date="2021" name="PeerJ">
        <title>Extensive microbial diversity within the chicken gut microbiome revealed by metagenomics and culture.</title>
        <authorList>
            <person name="Gilroy R."/>
            <person name="Ravi A."/>
            <person name="Getino M."/>
            <person name="Pursley I."/>
            <person name="Horton D.L."/>
            <person name="Alikhan N.F."/>
            <person name="Baker D."/>
            <person name="Gharbi K."/>
            <person name="Hall N."/>
            <person name="Watson M."/>
            <person name="Adriaenssens E.M."/>
            <person name="Foster-Nyarko E."/>
            <person name="Jarju S."/>
            <person name="Secka A."/>
            <person name="Antonio M."/>
            <person name="Oren A."/>
            <person name="Chaudhuri R.R."/>
            <person name="La Ragione R."/>
            <person name="Hildebrand F."/>
            <person name="Pallen M.J."/>
        </authorList>
    </citation>
    <scope>NUCLEOTIDE SEQUENCE</scope>
    <source>
        <strain evidence="3">CHK191-8634</strain>
    </source>
</reference>
<organism evidence="3 4">
    <name type="scientific">Candidatus Ventrousia excrementavium</name>
    <dbReference type="NCBI Taxonomy" id="2840961"/>
    <lineage>
        <taxon>Bacteria</taxon>
        <taxon>Bacillati</taxon>
        <taxon>Bacillota</taxon>
        <taxon>Clostridia</taxon>
        <taxon>Eubacteriales</taxon>
        <taxon>Clostridiaceae</taxon>
        <taxon>Clostridiaceae incertae sedis</taxon>
        <taxon>Candidatus Ventrousia</taxon>
    </lineage>
</organism>
<comment type="caution">
    <text evidence="3">The sequence shown here is derived from an EMBL/GenBank/DDBJ whole genome shotgun (WGS) entry which is preliminary data.</text>
</comment>
<dbReference type="HAMAP" id="MF_01845">
    <property type="entry name" value="UPF0597"/>
    <property type="match status" value="1"/>
</dbReference>
<proteinExistence type="inferred from homology"/>
<sequence>MKTLAQLICSDMKVAFGVTEPGAIAFACAKARGLVGGEVLTVTLDLNSGIYKNAFTCGIPNSPELGNVYAAALGAVGGDAGLGLEALEPITEKDNEAARRLVSEGKVTVNLDRITSVIFIRATVQTTEGVGEVTIEGSHTNVTLVRKNGEVLFKANPAAASEDPCGSIKDYTFSQLVDYAKTVPLEEIAFLKRAFETDNALLEEGMREGRTPMTQTLIADNGGRIYNGDSKKSAAIVAVGAIEARVAGVPRAAMSITGSGSHGILAMMPLYAFCKAENRSEEELLRAVCLSCLVTIYIKEYSGRLSALCGCTLAGGTGTAVGLVMLRGGTDDQYFQAICNMAASLTGMICHGGNPGCALKALVGVNMAFDAAMLAMANTSVGCCHSIMGSTPEKTMQNMGYVASPGMTDTEEYILEIMKTRK</sequence>
<comment type="similarity">
    <text evidence="1">Belongs to the UPF0597 family.</text>
</comment>
<evidence type="ECO:0000313" key="3">
    <source>
        <dbReference type="EMBL" id="HIU44545.1"/>
    </source>
</evidence>
<dbReference type="Pfam" id="PF03313">
    <property type="entry name" value="SDH_alpha"/>
    <property type="match status" value="1"/>
</dbReference>
<dbReference type="GO" id="GO:0019450">
    <property type="term" value="P:L-cysteine catabolic process to pyruvate"/>
    <property type="evidence" value="ECO:0007669"/>
    <property type="project" value="TreeGrafter"/>
</dbReference>
<dbReference type="EMBL" id="DVMR01000070">
    <property type="protein sequence ID" value="HIU44545.1"/>
    <property type="molecule type" value="Genomic_DNA"/>
</dbReference>
<evidence type="ECO:0000256" key="1">
    <source>
        <dbReference type="HAMAP-Rule" id="MF_01845"/>
    </source>
</evidence>
<evidence type="ECO:0000313" key="4">
    <source>
        <dbReference type="Proteomes" id="UP000824073"/>
    </source>
</evidence>
<dbReference type="PIRSF" id="PIRSF006054">
    <property type="entry name" value="UCP006054"/>
    <property type="match status" value="1"/>
</dbReference>
<reference evidence="3" key="1">
    <citation type="submission" date="2020-10" db="EMBL/GenBank/DDBJ databases">
        <authorList>
            <person name="Gilroy R."/>
        </authorList>
    </citation>
    <scope>NUCLEOTIDE SEQUENCE</scope>
    <source>
        <strain evidence="3">CHK191-8634</strain>
    </source>
</reference>
<name>A0A9D1LMF3_9CLOT</name>
<evidence type="ECO:0000259" key="2">
    <source>
        <dbReference type="Pfam" id="PF03313"/>
    </source>
</evidence>